<comment type="caution">
    <text evidence="14">The sequence shown here is derived from an EMBL/GenBank/DDBJ whole genome shotgun (WGS) entry which is preliminary data.</text>
</comment>
<dbReference type="AlphaFoldDB" id="A0A833JDJ4"/>
<dbReference type="Pfam" id="PF10458">
    <property type="entry name" value="Val_tRNA-synt_C"/>
    <property type="match status" value="1"/>
</dbReference>
<feature type="binding site" evidence="10">
    <location>
        <position position="544"/>
    </location>
    <ligand>
        <name>ATP</name>
        <dbReference type="ChEBI" id="CHEBI:30616"/>
    </ligand>
</feature>
<dbReference type="GO" id="GO:0006438">
    <property type="term" value="P:valyl-tRNA aminoacylation"/>
    <property type="evidence" value="ECO:0007669"/>
    <property type="project" value="UniProtKB-UniRule"/>
</dbReference>
<dbReference type="NCBIfam" id="NF004349">
    <property type="entry name" value="PRK05729.1"/>
    <property type="match status" value="1"/>
</dbReference>
<organism evidence="14 15">
    <name type="scientific">Fluviispira multicolorata</name>
    <dbReference type="NCBI Taxonomy" id="2654512"/>
    <lineage>
        <taxon>Bacteria</taxon>
        <taxon>Pseudomonadati</taxon>
        <taxon>Bdellovibrionota</taxon>
        <taxon>Oligoflexia</taxon>
        <taxon>Silvanigrellales</taxon>
        <taxon>Silvanigrellaceae</taxon>
        <taxon>Fluviispira</taxon>
    </lineage>
</organism>
<evidence type="ECO:0000259" key="12">
    <source>
        <dbReference type="Pfam" id="PF08264"/>
    </source>
</evidence>
<dbReference type="InterPro" id="IPR002303">
    <property type="entry name" value="Valyl-tRNA_ligase"/>
</dbReference>
<dbReference type="GO" id="GO:0004832">
    <property type="term" value="F:valine-tRNA ligase activity"/>
    <property type="evidence" value="ECO:0007669"/>
    <property type="project" value="UniProtKB-UniRule"/>
</dbReference>
<keyword evidence="4 10" id="KW-0067">ATP-binding</keyword>
<dbReference type="PROSITE" id="PS00178">
    <property type="entry name" value="AA_TRNA_LIGASE_I"/>
    <property type="match status" value="1"/>
</dbReference>
<accession>A0A833JDJ4</accession>
<keyword evidence="5 10" id="KW-0648">Protein biosynthesis</keyword>
<evidence type="ECO:0000256" key="10">
    <source>
        <dbReference type="HAMAP-Rule" id="MF_02004"/>
    </source>
</evidence>
<dbReference type="InterPro" id="IPR033705">
    <property type="entry name" value="Anticodon_Ia_Val"/>
</dbReference>
<proteinExistence type="inferred from homology"/>
<evidence type="ECO:0000256" key="4">
    <source>
        <dbReference type="ARBA" id="ARBA00022840"/>
    </source>
</evidence>
<comment type="domain">
    <text evidence="10">The C-terminal coiled-coil domain is crucial for aminoacylation activity.</text>
</comment>
<dbReference type="InterPro" id="IPR002300">
    <property type="entry name" value="aa-tRNA-synth_Ia"/>
</dbReference>
<keyword evidence="7 10" id="KW-0030">Aminoacyl-tRNA synthetase</keyword>
<evidence type="ECO:0000256" key="7">
    <source>
        <dbReference type="ARBA" id="ARBA00023146"/>
    </source>
</evidence>
<dbReference type="Gene3D" id="1.10.730.10">
    <property type="entry name" value="Isoleucyl-tRNA Synthetase, Domain 1"/>
    <property type="match status" value="1"/>
</dbReference>
<evidence type="ECO:0000259" key="11">
    <source>
        <dbReference type="Pfam" id="PF00133"/>
    </source>
</evidence>
<comment type="function">
    <text evidence="10">Catalyzes the attachment of valine to tRNA(Val). As ValRS can inadvertently accommodate and process structurally similar amino acids such as threonine, to avoid such errors, it has a 'posttransfer' editing activity that hydrolyzes mischarged Thr-tRNA(Val) in a tRNA-dependent manner.</text>
</comment>
<evidence type="ECO:0000256" key="3">
    <source>
        <dbReference type="ARBA" id="ARBA00022741"/>
    </source>
</evidence>
<dbReference type="SUPFAM" id="SSF52374">
    <property type="entry name" value="Nucleotidylyl transferase"/>
    <property type="match status" value="1"/>
</dbReference>
<dbReference type="FunFam" id="1.10.287.380:FF:000001">
    <property type="entry name" value="Valine--tRNA ligase"/>
    <property type="match status" value="1"/>
</dbReference>
<dbReference type="InterPro" id="IPR001412">
    <property type="entry name" value="aa-tRNA-synth_I_CS"/>
</dbReference>
<dbReference type="InterPro" id="IPR013155">
    <property type="entry name" value="M/V/L/I-tRNA-synth_anticd-bd"/>
</dbReference>
<feature type="domain" description="Aminoacyl-tRNA synthetase class Ia" evidence="11">
    <location>
        <begin position="30"/>
        <end position="578"/>
    </location>
</feature>
<evidence type="ECO:0000313" key="14">
    <source>
        <dbReference type="EMBL" id="KAB8028597.1"/>
    </source>
</evidence>
<evidence type="ECO:0000256" key="2">
    <source>
        <dbReference type="ARBA" id="ARBA00022598"/>
    </source>
</evidence>
<dbReference type="PRINTS" id="PR00986">
    <property type="entry name" value="TRNASYNTHVAL"/>
</dbReference>
<comment type="subunit">
    <text evidence="10">Monomer.</text>
</comment>
<feature type="short sequence motif" description="'KMSKS' region" evidence="10">
    <location>
        <begin position="541"/>
        <end position="545"/>
    </location>
</feature>
<dbReference type="CDD" id="cd07962">
    <property type="entry name" value="Anticodon_Ia_Val"/>
    <property type="match status" value="1"/>
</dbReference>
<dbReference type="SUPFAM" id="SSF46589">
    <property type="entry name" value="tRNA-binding arm"/>
    <property type="match status" value="1"/>
</dbReference>
<evidence type="ECO:0000313" key="15">
    <source>
        <dbReference type="Proteomes" id="UP000442694"/>
    </source>
</evidence>
<gene>
    <name evidence="10" type="primary">valS</name>
    <name evidence="14" type="ORF">GCL57_12830</name>
</gene>
<dbReference type="SUPFAM" id="SSF50677">
    <property type="entry name" value="ValRS/IleRS/LeuRS editing domain"/>
    <property type="match status" value="1"/>
</dbReference>
<keyword evidence="3 10" id="KW-0547">Nucleotide-binding</keyword>
<dbReference type="SUPFAM" id="SSF47323">
    <property type="entry name" value="Anticodon-binding domain of a subclass of class I aminoacyl-tRNA synthetases"/>
    <property type="match status" value="1"/>
</dbReference>
<dbReference type="InterPro" id="IPR010978">
    <property type="entry name" value="tRNA-bd_arm"/>
</dbReference>
<dbReference type="NCBIfam" id="TIGR00422">
    <property type="entry name" value="valS"/>
    <property type="match status" value="1"/>
</dbReference>
<name>A0A833JDJ4_9BACT</name>
<feature type="domain" description="Valyl-tRNA synthetase tRNA-binding arm" evidence="13">
    <location>
        <begin position="834"/>
        <end position="895"/>
    </location>
</feature>
<evidence type="ECO:0000256" key="5">
    <source>
        <dbReference type="ARBA" id="ARBA00022917"/>
    </source>
</evidence>
<keyword evidence="6 10" id="KW-0175">Coiled coil</keyword>
<keyword evidence="2 10" id="KW-0436">Ligase</keyword>
<dbReference type="HAMAP" id="MF_02004">
    <property type="entry name" value="Val_tRNA_synth_type1"/>
    <property type="match status" value="1"/>
</dbReference>
<dbReference type="GO" id="GO:0005829">
    <property type="term" value="C:cytosol"/>
    <property type="evidence" value="ECO:0007669"/>
    <property type="project" value="TreeGrafter"/>
</dbReference>
<evidence type="ECO:0000256" key="9">
    <source>
        <dbReference type="ARBA" id="ARBA00060830"/>
    </source>
</evidence>
<dbReference type="Pfam" id="PF00133">
    <property type="entry name" value="tRNA-synt_1"/>
    <property type="match status" value="1"/>
</dbReference>
<reference evidence="14 15" key="1">
    <citation type="submission" date="2019-10" db="EMBL/GenBank/DDBJ databases">
        <title>New genus of Silvanigrellaceae.</title>
        <authorList>
            <person name="Pitt A."/>
            <person name="Hahn M.W."/>
        </authorList>
    </citation>
    <scope>NUCLEOTIDE SEQUENCE [LARGE SCALE GENOMIC DNA]</scope>
    <source>
        <strain evidence="14 15">33A1-SZDP</strain>
    </source>
</reference>
<dbReference type="Pfam" id="PF08264">
    <property type="entry name" value="Anticodon_1"/>
    <property type="match status" value="1"/>
</dbReference>
<evidence type="ECO:0000259" key="13">
    <source>
        <dbReference type="Pfam" id="PF10458"/>
    </source>
</evidence>
<comment type="similarity">
    <text evidence="9 10">Belongs to the class-I aminoacyl-tRNA synthetase family. ValS type 1 subfamily.</text>
</comment>
<dbReference type="InterPro" id="IPR019499">
    <property type="entry name" value="Val-tRNA_synth_tRNA-bd"/>
</dbReference>
<keyword evidence="1 10" id="KW-0963">Cytoplasm</keyword>
<comment type="domain">
    <text evidence="10">ValRS has two distinct active sites: one for aminoacylation and one for editing. The misactivated threonine is translocated from the active site to the editing site.</text>
</comment>
<dbReference type="EC" id="6.1.1.9" evidence="10"/>
<feature type="domain" description="Methionyl/Valyl/Leucyl/Isoleucyl-tRNA synthetase anticodon-binding" evidence="12">
    <location>
        <begin position="632"/>
        <end position="780"/>
    </location>
</feature>
<dbReference type="InterPro" id="IPR014729">
    <property type="entry name" value="Rossmann-like_a/b/a_fold"/>
</dbReference>
<dbReference type="Proteomes" id="UP000442694">
    <property type="component" value="Unassembled WGS sequence"/>
</dbReference>
<sequence>MFFEQKECLVTKYEAFGKAFDPSQTESKIRDYWKNNCFYKSVRNPNKKPYTITMPPPNVTGDLTMGHMMFTLQDILIRWHRAKGYEACWIPGTDHASIATEAKVTKLLADQGISKREIGREAFLKHAFEWKEKYGGRIIDSLNTLGISCDWSRNTFTMDEKYSSAVIKAIVKLYKDGLIYKSHRLVNWCPVSQSVISDEEVFPEERNGSLWHIRYIVEGNKDQSIVVATTRPETLFGDLAVAVHPSDERYAHLIGKNVIVPVCNRSIPVIADHYVEKEFGTGIVKITPAHDMNDFEVGKRHKLGLLNIMHPNATLNDKVPKDYQGLDRYVARKKLVTELENIGLLHKITPHKLVIGISERGNVPIEYYLSEQWYIKMDKLAGMTLNATRSGKLKLIPAHQEKTWEHWLTNIQDWCISRQLWWGHRLPIYTCQSCQHIHCEEKAPTQCEKCGKNNLSQENDVLDTWASSWLWTFGVHNWAKPNSEEKMDLEYYYPTEVIVTGADIIFFWIARMVMAGEYFMGETPFKHCYFTPIVRDSVGRKMSKSLGNSPDVSGVMKKYGTDAMRFSLVNQIVTGQDIFWSDDCCDLGKTFANKIWNATRFLTMNAVKLDIDPANISFDDLKTRSNDSIMGWITSEFYDVVHKTHDNISKYEFSQYTSSMYEFVWMIYCDWFVELMKPRFNENADKELARETITVALKIFDGVLRLLHPIMPFVTEEIWQQLNQNRQGKTIGLEKLPEPQSNMIDANSIQYMREVQGVVSAVRTIRGKFNIHPGTDLTVYMQDSKNRFGNLIPQMEALAKAKFNFESEQKGFCAPALVNGSEIFVSLEGLVDRNAERDRLLKKIEKISATIAGVEKRLSNEEFVKGAPAHIIDGAKKQLSINQKELEMLQESLKVL</sequence>
<dbReference type="GO" id="GO:0005524">
    <property type="term" value="F:ATP binding"/>
    <property type="evidence" value="ECO:0007669"/>
    <property type="project" value="UniProtKB-UniRule"/>
</dbReference>
<protein>
    <recommendedName>
        <fullName evidence="10">Valine--tRNA ligase</fullName>
        <ecNumber evidence="10">6.1.1.9</ecNumber>
    </recommendedName>
    <alternativeName>
        <fullName evidence="10">Valyl-tRNA synthetase</fullName>
        <shortName evidence="10">ValRS</shortName>
    </alternativeName>
</protein>
<dbReference type="EMBL" id="WFLN01000009">
    <property type="protein sequence ID" value="KAB8028597.1"/>
    <property type="molecule type" value="Genomic_DNA"/>
</dbReference>
<dbReference type="Gene3D" id="3.90.740.10">
    <property type="entry name" value="Valyl/Leucyl/Isoleucyl-tRNA synthetase, editing domain"/>
    <property type="match status" value="1"/>
</dbReference>
<evidence type="ECO:0000256" key="8">
    <source>
        <dbReference type="ARBA" id="ARBA00047552"/>
    </source>
</evidence>
<comment type="catalytic activity">
    <reaction evidence="8 10">
        <text>tRNA(Val) + L-valine + ATP = L-valyl-tRNA(Val) + AMP + diphosphate</text>
        <dbReference type="Rhea" id="RHEA:10704"/>
        <dbReference type="Rhea" id="RHEA-COMP:9672"/>
        <dbReference type="Rhea" id="RHEA-COMP:9708"/>
        <dbReference type="ChEBI" id="CHEBI:30616"/>
        <dbReference type="ChEBI" id="CHEBI:33019"/>
        <dbReference type="ChEBI" id="CHEBI:57762"/>
        <dbReference type="ChEBI" id="CHEBI:78442"/>
        <dbReference type="ChEBI" id="CHEBI:78537"/>
        <dbReference type="ChEBI" id="CHEBI:456215"/>
        <dbReference type="EC" id="6.1.1.9"/>
    </reaction>
</comment>
<comment type="caution">
    <text evidence="10">Lacks conserved residue(s) required for the propagation of feature annotation.</text>
</comment>
<dbReference type="FunFam" id="3.90.740.10:FF:000005">
    <property type="entry name" value="Valine--tRNA ligase, mitochondrial"/>
    <property type="match status" value="1"/>
</dbReference>
<dbReference type="CDD" id="cd00817">
    <property type="entry name" value="ValRS_core"/>
    <property type="match status" value="1"/>
</dbReference>
<dbReference type="InterPro" id="IPR009080">
    <property type="entry name" value="tRNAsynth_Ia_anticodon-bd"/>
</dbReference>
<dbReference type="Gene3D" id="1.10.287.380">
    <property type="entry name" value="Valyl-tRNA synthetase, C-terminal domain"/>
    <property type="match status" value="1"/>
</dbReference>
<evidence type="ECO:0000256" key="1">
    <source>
        <dbReference type="ARBA" id="ARBA00022490"/>
    </source>
</evidence>
<comment type="subcellular location">
    <subcellularLocation>
        <location evidence="10">Cytoplasm</location>
    </subcellularLocation>
</comment>
<feature type="coiled-coil region" evidence="10">
    <location>
        <begin position="837"/>
        <end position="892"/>
    </location>
</feature>
<dbReference type="InterPro" id="IPR037118">
    <property type="entry name" value="Val-tRNA_synth_C_sf"/>
</dbReference>
<keyword evidence="15" id="KW-1185">Reference proteome</keyword>
<dbReference type="Gene3D" id="3.40.50.620">
    <property type="entry name" value="HUPs"/>
    <property type="match status" value="3"/>
</dbReference>
<dbReference type="PANTHER" id="PTHR11946:SF93">
    <property type="entry name" value="VALINE--TRNA LIGASE, CHLOROPLASTIC_MITOCHONDRIAL 2"/>
    <property type="match status" value="1"/>
</dbReference>
<evidence type="ECO:0000256" key="6">
    <source>
        <dbReference type="ARBA" id="ARBA00023054"/>
    </source>
</evidence>
<dbReference type="InterPro" id="IPR009008">
    <property type="entry name" value="Val/Leu/Ile-tRNA-synth_edit"/>
</dbReference>
<dbReference type="GO" id="GO:0002161">
    <property type="term" value="F:aminoacyl-tRNA deacylase activity"/>
    <property type="evidence" value="ECO:0007669"/>
    <property type="project" value="InterPro"/>
</dbReference>
<dbReference type="PANTHER" id="PTHR11946">
    <property type="entry name" value="VALYL-TRNA SYNTHETASES"/>
    <property type="match status" value="1"/>
</dbReference>